<keyword evidence="4" id="KW-0406">Ion transport</keyword>
<dbReference type="RefSeq" id="XP_034109705.1">
    <property type="nucleotide sequence ID" value="XM_034253814.2"/>
</dbReference>
<keyword evidence="11" id="KW-1185">Reference proteome</keyword>
<dbReference type="OrthoDB" id="407410at2759"/>
<comment type="subcellular location">
    <subcellularLocation>
        <location evidence="1">Membrane</location>
        <topology evidence="1">Multi-pass membrane protein</topology>
    </subcellularLocation>
</comment>
<evidence type="ECO:0000256" key="3">
    <source>
        <dbReference type="ARBA" id="ARBA00022449"/>
    </source>
</evidence>
<evidence type="ECO:0000256" key="1">
    <source>
        <dbReference type="ARBA" id="ARBA00004141"/>
    </source>
</evidence>
<feature type="domain" description="Sodium/calcium exchanger membrane region" evidence="10">
    <location>
        <begin position="397"/>
        <end position="540"/>
    </location>
</feature>
<accession>A0A6P8XE18</accession>
<feature type="transmembrane region" description="Helical" evidence="9">
    <location>
        <begin position="360"/>
        <end position="379"/>
    </location>
</feature>
<keyword evidence="3" id="KW-0050">Antiport</keyword>
<gene>
    <name evidence="12" type="primary">LOC117571598</name>
</gene>
<evidence type="ECO:0000313" key="12">
    <source>
        <dbReference type="RefSeq" id="XP_034109705.1"/>
    </source>
</evidence>
<dbReference type="GO" id="GO:0005432">
    <property type="term" value="F:calcium:sodium antiporter activity"/>
    <property type="evidence" value="ECO:0007669"/>
    <property type="project" value="TreeGrafter"/>
</dbReference>
<feature type="transmembrane region" description="Helical" evidence="9">
    <location>
        <begin position="456"/>
        <end position="482"/>
    </location>
</feature>
<dbReference type="GO" id="GO:0016020">
    <property type="term" value="C:membrane"/>
    <property type="evidence" value="ECO:0007669"/>
    <property type="project" value="UniProtKB-SubCell"/>
</dbReference>
<reference evidence="12" key="1">
    <citation type="submission" date="2025-08" db="UniProtKB">
        <authorList>
            <consortium name="RefSeq"/>
        </authorList>
    </citation>
    <scope>IDENTIFICATION</scope>
    <source>
        <strain evidence="12">15112-1751.03</strain>
        <tissue evidence="12">Whole Adult</tissue>
    </source>
</reference>
<feature type="transmembrane region" description="Helical" evidence="9">
    <location>
        <begin position="67"/>
        <end position="88"/>
    </location>
</feature>
<evidence type="ECO:0000256" key="4">
    <source>
        <dbReference type="ARBA" id="ARBA00022568"/>
    </source>
</evidence>
<proteinExistence type="predicted"/>
<dbReference type="InterPro" id="IPR044880">
    <property type="entry name" value="NCX_ion-bd_dom_sf"/>
</dbReference>
<evidence type="ECO:0000256" key="7">
    <source>
        <dbReference type="ARBA" id="ARBA00023136"/>
    </source>
</evidence>
<keyword evidence="5 9" id="KW-0812">Transmembrane</keyword>
<sequence>MVEKNDLELSFEKHKDELSCSNVMKIPYEMRCNFIKTTKNCDKFLGVTNYLKFVECSKKDTSRIDEILSCCGLAVLFFYLVLFVAIVADRFYSPALKATAKKMHMSEHLAGVTLLAVGNSTSDFLGQMQSTHIDQVFTYMMANAILVTLISGGLVCYLWPTQLPKYETVRTLLFFMLGAVSVEYMYTTDSSISVIECSLIIFLYIVYLIIEIIEGYIEKVADRGIVILESRMQYSHAPRSPRSTSIRRSSTSFSSKEKERNTINTQATRMVDYRVANPKNELLLEGFVETIQPIEEEYWRNSGYAVRVALLILAPLVFFCKLLMPIVNLESRRHGWSKLLNCIQIVITPLFVTGVVSMRFSLVMCFQLLITVPVALAVFKNSRTDLPPPYHFGFVILSYVGSILLLYICTNEMNEILNVVGLVFGLSAEFIASTISCWGSSMCTIVINCVLAQHGYGAMAIAASYAGPYFSFIMAMGFVPAYRHVLGTYSGSANGFYLVAYVFLIISLSSSLIWSLLFNFYGRRSVGIYNFIIYMLYIIYCALCEMELIHSYALDSEIKIV</sequence>
<dbReference type="Gene3D" id="1.20.1420.30">
    <property type="entry name" value="NCX, central ion-binding region"/>
    <property type="match status" value="2"/>
</dbReference>
<evidence type="ECO:0000256" key="2">
    <source>
        <dbReference type="ARBA" id="ARBA00022448"/>
    </source>
</evidence>
<feature type="region of interest" description="Disordered" evidence="8">
    <location>
        <begin position="237"/>
        <end position="261"/>
    </location>
</feature>
<keyword evidence="4" id="KW-0109">Calcium transport</keyword>
<dbReference type="Proteomes" id="UP000515160">
    <property type="component" value="Chromosome 3"/>
</dbReference>
<evidence type="ECO:0000256" key="6">
    <source>
        <dbReference type="ARBA" id="ARBA00022989"/>
    </source>
</evidence>
<evidence type="ECO:0000256" key="5">
    <source>
        <dbReference type="ARBA" id="ARBA00022692"/>
    </source>
</evidence>
<feature type="transmembrane region" description="Helical" evidence="9">
    <location>
        <begin position="494"/>
        <end position="514"/>
    </location>
</feature>
<evidence type="ECO:0000259" key="10">
    <source>
        <dbReference type="Pfam" id="PF01699"/>
    </source>
</evidence>
<keyword evidence="7 9" id="KW-0472">Membrane</keyword>
<dbReference type="PANTHER" id="PTHR12266:SF0">
    <property type="entry name" value="MITOCHONDRIAL SODIUM_CALCIUM EXCHANGER PROTEIN"/>
    <property type="match status" value="1"/>
</dbReference>
<feature type="transmembrane region" description="Helical" evidence="9">
    <location>
        <begin position="391"/>
        <end position="409"/>
    </location>
</feature>
<dbReference type="Pfam" id="PF01699">
    <property type="entry name" value="Na_Ca_ex"/>
    <property type="match status" value="2"/>
</dbReference>
<feature type="transmembrane region" description="Helical" evidence="9">
    <location>
        <begin position="192"/>
        <end position="210"/>
    </location>
</feature>
<keyword evidence="4" id="KW-0106">Calcium</keyword>
<feature type="transmembrane region" description="Helical" evidence="9">
    <location>
        <begin position="526"/>
        <end position="543"/>
    </location>
</feature>
<evidence type="ECO:0000256" key="8">
    <source>
        <dbReference type="SAM" id="MobiDB-lite"/>
    </source>
</evidence>
<evidence type="ECO:0000313" key="11">
    <source>
        <dbReference type="Proteomes" id="UP000515160"/>
    </source>
</evidence>
<protein>
    <submittedName>
        <fullName evidence="12">Mitochondrial sodium/calcium exchanger protein-like</fullName>
    </submittedName>
</protein>
<evidence type="ECO:0000256" key="9">
    <source>
        <dbReference type="SAM" id="Phobius"/>
    </source>
</evidence>
<name>A0A6P8XE18_DROAB</name>
<feature type="transmembrane region" description="Helical" evidence="9">
    <location>
        <begin position="304"/>
        <end position="324"/>
    </location>
</feature>
<dbReference type="GeneID" id="117571598"/>
<dbReference type="InterPro" id="IPR051359">
    <property type="entry name" value="CaCA_antiporter"/>
</dbReference>
<dbReference type="PANTHER" id="PTHR12266">
    <property type="entry name" value="NA+/CA2+ K+ INDEPENDENT EXCHANGER"/>
    <property type="match status" value="1"/>
</dbReference>
<feature type="domain" description="Sodium/calcium exchanger membrane region" evidence="10">
    <location>
        <begin position="74"/>
        <end position="210"/>
    </location>
</feature>
<dbReference type="AlphaFoldDB" id="A0A6P8XE18"/>
<organism evidence="11 12">
    <name type="scientific">Drosophila albomicans</name>
    <name type="common">Fruit fly</name>
    <dbReference type="NCBI Taxonomy" id="7291"/>
    <lineage>
        <taxon>Eukaryota</taxon>
        <taxon>Metazoa</taxon>
        <taxon>Ecdysozoa</taxon>
        <taxon>Arthropoda</taxon>
        <taxon>Hexapoda</taxon>
        <taxon>Insecta</taxon>
        <taxon>Pterygota</taxon>
        <taxon>Neoptera</taxon>
        <taxon>Endopterygota</taxon>
        <taxon>Diptera</taxon>
        <taxon>Brachycera</taxon>
        <taxon>Muscomorpha</taxon>
        <taxon>Ephydroidea</taxon>
        <taxon>Drosophilidae</taxon>
        <taxon>Drosophila</taxon>
    </lineage>
</organism>
<feature type="transmembrane region" description="Helical" evidence="9">
    <location>
        <begin position="171"/>
        <end position="186"/>
    </location>
</feature>
<dbReference type="InterPro" id="IPR004837">
    <property type="entry name" value="NaCa_Exmemb"/>
</dbReference>
<keyword evidence="2" id="KW-0813">Transport</keyword>
<keyword evidence="6 9" id="KW-1133">Transmembrane helix</keyword>
<feature type="transmembrane region" description="Helical" evidence="9">
    <location>
        <begin position="136"/>
        <end position="159"/>
    </location>
</feature>
<feature type="compositionally biased region" description="Low complexity" evidence="8">
    <location>
        <begin position="238"/>
        <end position="254"/>
    </location>
</feature>
<dbReference type="GO" id="GO:0006874">
    <property type="term" value="P:intracellular calcium ion homeostasis"/>
    <property type="evidence" value="ECO:0007669"/>
    <property type="project" value="TreeGrafter"/>
</dbReference>